<name>K9YU94_DACS8</name>
<dbReference type="Proteomes" id="UP000010482">
    <property type="component" value="Chromosome"/>
</dbReference>
<proteinExistence type="predicted"/>
<dbReference type="InterPro" id="IPR030931">
    <property type="entry name" value="Group_II_RT_mat"/>
</dbReference>
<dbReference type="Pfam" id="PF01844">
    <property type="entry name" value="HNH"/>
    <property type="match status" value="1"/>
</dbReference>
<evidence type="ECO:0000313" key="4">
    <source>
        <dbReference type="Proteomes" id="UP000010482"/>
    </source>
</evidence>
<dbReference type="Pfam" id="PF08388">
    <property type="entry name" value="GIIM"/>
    <property type="match status" value="1"/>
</dbReference>
<sequence length="644" mass="74812">MNSQKYKYNAQMKTFLMCWLSFGFLLMENSKWSEIDWEKVEVSVFKLQKRIYRASQSGDVAKVHKLQRLLLRSRNGRLLAVRRISQDNQGKNTAGVDGVKSLNPTQRLNLAENLTLTGKGKALRRVYIPKPGKSEKRGLGIPVMEDRARQALLKLAMEPEWEAKFEPNSYGFRPGRSCHDACKQIHSSINKKPKWVLDADISKCFDRINHDVLLQKLNTTPTIARQIRAWLKSGVLDRGDWMPTEEGTPQGGVISPLLANIALHGLEEYIKQWAETWKGYKNENGRPLGKINRRQSITLVRYADDFVVFHEDKSIVQQAKTLIEQWLHDLGLELSESKTRICHTLYDSEGEKAGFDFLGWNIRQYQVGKHHSGKNTNGKLLGFKTIVKPSKKNFQNQYEKIVKVLDSMKGKSVEAIIGRLNPIIIGWCEYHKAISSKESFKDMDNLIYQKLRRWIQHRHPNKSLKWCEEKYFHRTKEKKQNGEDRDDKWVFSTPSNEPNSSVAGKHELRKHAWKPIEYHVQVEGTRSPYDGDWRYWSVRRGEYPGVKTRVANLMQMQKGKCAHCGLYFKDGDVEEVDHIIPKVEGGKDDYKNLQLLHRHCHHKKTAKDTKRQKRQKNNQTKQRTEQTSQKVYKKQKGGCSIFTE</sequence>
<dbReference type="GO" id="GO:0004519">
    <property type="term" value="F:endonuclease activity"/>
    <property type="evidence" value="ECO:0007669"/>
    <property type="project" value="InterPro"/>
</dbReference>
<dbReference type="InterPro" id="IPR013597">
    <property type="entry name" value="Mat_intron_G2"/>
</dbReference>
<dbReference type="PANTHER" id="PTHR34047">
    <property type="entry name" value="NUCLEAR INTRON MATURASE 1, MITOCHONDRIAL-RELATED"/>
    <property type="match status" value="1"/>
</dbReference>
<feature type="compositionally biased region" description="Polar residues" evidence="1">
    <location>
        <begin position="492"/>
        <end position="502"/>
    </location>
</feature>
<gene>
    <name evidence="3" type="ORF">Dacsa_1222</name>
</gene>
<dbReference type="Gene3D" id="1.10.30.50">
    <property type="match status" value="1"/>
</dbReference>
<dbReference type="NCBIfam" id="TIGR04416">
    <property type="entry name" value="group_II_RT_mat"/>
    <property type="match status" value="1"/>
</dbReference>
<dbReference type="OrthoDB" id="468044at2"/>
<reference evidence="3" key="1">
    <citation type="submission" date="2012-04" db="EMBL/GenBank/DDBJ databases">
        <title>Finished genome of Dactylococcopsis salina PCC 8305.</title>
        <authorList>
            <consortium name="US DOE Joint Genome Institute"/>
            <person name="Gugger M."/>
            <person name="Coursin T."/>
            <person name="Rippka R."/>
            <person name="Tandeau De Marsac N."/>
            <person name="Huntemann M."/>
            <person name="Wei C.-L."/>
            <person name="Han J."/>
            <person name="Detter J.C."/>
            <person name="Han C."/>
            <person name="Tapia R."/>
            <person name="Daligault H."/>
            <person name="Chen A."/>
            <person name="Krypides N."/>
            <person name="Mavromatis K."/>
            <person name="Markowitz V."/>
            <person name="Szeto E."/>
            <person name="Ivanova N."/>
            <person name="Ovchinnikova G."/>
            <person name="Pagani I."/>
            <person name="Pati A."/>
            <person name="Goodwin L."/>
            <person name="Peters L."/>
            <person name="Pitluck S."/>
            <person name="Woyke T."/>
            <person name="Kerfeld C."/>
        </authorList>
    </citation>
    <scope>NUCLEOTIDE SEQUENCE [LARGE SCALE GENOMIC DNA]</scope>
    <source>
        <strain evidence="3">PCC 8305</strain>
    </source>
</reference>
<organism evidence="3 4">
    <name type="scientific">Dactylococcopsis salina (strain PCC 8305)</name>
    <name type="common">Myxobactron salinum</name>
    <dbReference type="NCBI Taxonomy" id="13035"/>
    <lineage>
        <taxon>Bacteria</taxon>
        <taxon>Bacillati</taxon>
        <taxon>Cyanobacteriota</taxon>
        <taxon>Cyanophyceae</taxon>
        <taxon>Nodosilineales</taxon>
        <taxon>Cymatolegaceae</taxon>
        <taxon>Dactylococcopsis</taxon>
    </lineage>
</organism>
<dbReference type="AlphaFoldDB" id="K9YU94"/>
<dbReference type="PATRIC" id="fig|13035.3.peg.1372"/>
<dbReference type="EMBL" id="CP003944">
    <property type="protein sequence ID" value="AFZ49920.1"/>
    <property type="molecule type" value="Genomic_DNA"/>
</dbReference>
<dbReference type="CDD" id="cd01651">
    <property type="entry name" value="RT_G2_intron"/>
    <property type="match status" value="1"/>
</dbReference>
<dbReference type="InterPro" id="IPR043502">
    <property type="entry name" value="DNA/RNA_pol_sf"/>
</dbReference>
<dbReference type="KEGG" id="dsl:Dacsa_1222"/>
<dbReference type="SUPFAM" id="SSF56672">
    <property type="entry name" value="DNA/RNA polymerases"/>
    <property type="match status" value="1"/>
</dbReference>
<dbReference type="GO" id="GO:0003676">
    <property type="term" value="F:nucleic acid binding"/>
    <property type="evidence" value="ECO:0007669"/>
    <property type="project" value="InterPro"/>
</dbReference>
<dbReference type="InterPro" id="IPR025960">
    <property type="entry name" value="RVT_N"/>
</dbReference>
<evidence type="ECO:0000259" key="2">
    <source>
        <dbReference type="PROSITE" id="PS50878"/>
    </source>
</evidence>
<dbReference type="PROSITE" id="PS50878">
    <property type="entry name" value="RT_POL"/>
    <property type="match status" value="1"/>
</dbReference>
<dbReference type="InterPro" id="IPR003615">
    <property type="entry name" value="HNH_nuc"/>
</dbReference>
<dbReference type="HOGENOM" id="CLU_013584_15_4_3"/>
<evidence type="ECO:0000256" key="1">
    <source>
        <dbReference type="SAM" id="MobiDB-lite"/>
    </source>
</evidence>
<feature type="region of interest" description="Disordered" evidence="1">
    <location>
        <begin position="601"/>
        <end position="644"/>
    </location>
</feature>
<keyword evidence="3" id="KW-0808">Transferase</keyword>
<accession>K9YU94</accession>
<keyword evidence="3" id="KW-0695">RNA-directed DNA polymerase</keyword>
<dbReference type="eggNOG" id="COG3344">
    <property type="taxonomic scope" value="Bacteria"/>
</dbReference>
<feature type="compositionally biased region" description="Basic residues" evidence="1">
    <location>
        <begin position="601"/>
        <end position="616"/>
    </location>
</feature>
<dbReference type="InterPro" id="IPR002711">
    <property type="entry name" value="HNH"/>
</dbReference>
<feature type="domain" description="Reverse transcriptase" evidence="2">
    <location>
        <begin position="109"/>
        <end position="362"/>
    </location>
</feature>
<dbReference type="GO" id="GO:0003964">
    <property type="term" value="F:RNA-directed DNA polymerase activity"/>
    <property type="evidence" value="ECO:0007669"/>
    <property type="project" value="UniProtKB-KW"/>
</dbReference>
<evidence type="ECO:0000313" key="3">
    <source>
        <dbReference type="EMBL" id="AFZ49920.1"/>
    </source>
</evidence>
<dbReference type="PANTHER" id="PTHR34047:SF10">
    <property type="entry name" value="GROUP II INTRON-ASSOCIATED OPEN READING FRAME"/>
    <property type="match status" value="1"/>
</dbReference>
<feature type="region of interest" description="Disordered" evidence="1">
    <location>
        <begin position="477"/>
        <end position="506"/>
    </location>
</feature>
<dbReference type="SMART" id="SM00507">
    <property type="entry name" value="HNHc"/>
    <property type="match status" value="1"/>
</dbReference>
<dbReference type="GO" id="GO:0008270">
    <property type="term" value="F:zinc ion binding"/>
    <property type="evidence" value="ECO:0007669"/>
    <property type="project" value="InterPro"/>
</dbReference>
<dbReference type="Pfam" id="PF00078">
    <property type="entry name" value="RVT_1"/>
    <property type="match status" value="1"/>
</dbReference>
<protein>
    <submittedName>
        <fullName evidence="3">Retron-type reverse transcriptase</fullName>
    </submittedName>
</protein>
<dbReference type="InterPro" id="IPR000477">
    <property type="entry name" value="RT_dom"/>
</dbReference>
<keyword evidence="4" id="KW-1185">Reference proteome</keyword>
<dbReference type="RefSeq" id="WP_015228929.1">
    <property type="nucleotide sequence ID" value="NC_019780.1"/>
</dbReference>
<feature type="compositionally biased region" description="Basic and acidic residues" evidence="1">
    <location>
        <begin position="477"/>
        <end position="489"/>
    </location>
</feature>
<keyword evidence="3" id="KW-0548">Nucleotidyltransferase</keyword>
<dbReference type="Pfam" id="PF13655">
    <property type="entry name" value="RVT_N"/>
    <property type="match status" value="1"/>
</dbReference>
<dbReference type="InterPro" id="IPR051083">
    <property type="entry name" value="GrpII_Intron_Splice-Mob/Def"/>
</dbReference>
<dbReference type="eggNOG" id="COG1403">
    <property type="taxonomic scope" value="Bacteria"/>
</dbReference>
<dbReference type="CDD" id="cd00085">
    <property type="entry name" value="HNHc"/>
    <property type="match status" value="1"/>
</dbReference>